<evidence type="ECO:0000313" key="6">
    <source>
        <dbReference type="EMBL" id="MFL0252914.1"/>
    </source>
</evidence>
<comment type="similarity">
    <text evidence="1">Belongs to the LysR transcriptional regulatory family.</text>
</comment>
<proteinExistence type="inferred from homology"/>
<evidence type="ECO:0000256" key="3">
    <source>
        <dbReference type="ARBA" id="ARBA00023125"/>
    </source>
</evidence>
<dbReference type="InterPro" id="IPR036390">
    <property type="entry name" value="WH_DNA-bd_sf"/>
</dbReference>
<dbReference type="InterPro" id="IPR005119">
    <property type="entry name" value="LysR_subst-bd"/>
</dbReference>
<name>A0ABW8TPJ8_9CLOT</name>
<evidence type="ECO:0000259" key="5">
    <source>
        <dbReference type="PROSITE" id="PS50931"/>
    </source>
</evidence>
<evidence type="ECO:0000256" key="1">
    <source>
        <dbReference type="ARBA" id="ARBA00009437"/>
    </source>
</evidence>
<dbReference type="InterPro" id="IPR050950">
    <property type="entry name" value="HTH-type_LysR_regulators"/>
</dbReference>
<protein>
    <submittedName>
        <fullName evidence="6">LysR family transcriptional regulator</fullName>
    </submittedName>
</protein>
<dbReference type="SUPFAM" id="SSF46785">
    <property type="entry name" value="Winged helix' DNA-binding domain"/>
    <property type="match status" value="1"/>
</dbReference>
<keyword evidence="2" id="KW-0805">Transcription regulation</keyword>
<dbReference type="PROSITE" id="PS50931">
    <property type="entry name" value="HTH_LYSR"/>
    <property type="match status" value="1"/>
</dbReference>
<dbReference type="InterPro" id="IPR000847">
    <property type="entry name" value="LysR_HTH_N"/>
</dbReference>
<dbReference type="PANTHER" id="PTHR30419:SF28">
    <property type="entry name" value="HTH-TYPE TRANSCRIPTIONAL REGULATOR BSDA"/>
    <property type="match status" value="1"/>
</dbReference>
<dbReference type="Gene3D" id="1.10.10.10">
    <property type="entry name" value="Winged helix-like DNA-binding domain superfamily/Winged helix DNA-binding domain"/>
    <property type="match status" value="1"/>
</dbReference>
<keyword evidence="4" id="KW-0804">Transcription</keyword>
<dbReference type="Pfam" id="PF03466">
    <property type="entry name" value="LysR_substrate"/>
    <property type="match status" value="1"/>
</dbReference>
<dbReference type="Proteomes" id="UP001623592">
    <property type="component" value="Unassembled WGS sequence"/>
</dbReference>
<dbReference type="SUPFAM" id="SSF53850">
    <property type="entry name" value="Periplasmic binding protein-like II"/>
    <property type="match status" value="1"/>
</dbReference>
<keyword evidence="3" id="KW-0238">DNA-binding</keyword>
<evidence type="ECO:0000256" key="2">
    <source>
        <dbReference type="ARBA" id="ARBA00023015"/>
    </source>
</evidence>
<dbReference type="EMBL" id="JBJIAA010000022">
    <property type="protein sequence ID" value="MFL0252914.1"/>
    <property type="molecule type" value="Genomic_DNA"/>
</dbReference>
<accession>A0ABW8TPJ8</accession>
<dbReference type="Pfam" id="PF00126">
    <property type="entry name" value="HTH_1"/>
    <property type="match status" value="1"/>
</dbReference>
<evidence type="ECO:0000313" key="7">
    <source>
        <dbReference type="Proteomes" id="UP001623592"/>
    </source>
</evidence>
<dbReference type="PRINTS" id="PR00039">
    <property type="entry name" value="HTHLYSR"/>
</dbReference>
<organism evidence="6 7">
    <name type="scientific">Clostridium neuense</name>
    <dbReference type="NCBI Taxonomy" id="1728934"/>
    <lineage>
        <taxon>Bacteria</taxon>
        <taxon>Bacillati</taxon>
        <taxon>Bacillota</taxon>
        <taxon>Clostridia</taxon>
        <taxon>Eubacteriales</taxon>
        <taxon>Clostridiaceae</taxon>
        <taxon>Clostridium</taxon>
    </lineage>
</organism>
<gene>
    <name evidence="6" type="ORF">ACJDT4_21130</name>
</gene>
<evidence type="ECO:0000256" key="4">
    <source>
        <dbReference type="ARBA" id="ARBA00023163"/>
    </source>
</evidence>
<dbReference type="RefSeq" id="WP_406789572.1">
    <property type="nucleotide sequence ID" value="NZ_JBJIAA010000022.1"/>
</dbReference>
<sequence>MDLLQLKYFQTVAMHEHMTHAADELHVAQPSLSKAIGRLEEDLGIPLFDRIGRQIKLNQFGKVFLHRVERVFLELDDAKKELWDMQGNENEKVSIAVNNLYPFSKLLEGYLELYPHASFRQTIGTTVKMQQQLQNGDVDFCISSLPIKGDYIKCIPLITEEIFLIVPYGHRFANRKSINLIEVANEPFISLPKGFSIRDLTETLCHQAGFTPNIIFESDIAANIINMINLNLGISLLPTSQWSGLQENKPFALHIIEPICKQTTSLSFVQDHYLSKAAKQFKDYIIDYFEKHRYNNC</sequence>
<comment type="caution">
    <text evidence="6">The sequence shown here is derived from an EMBL/GenBank/DDBJ whole genome shotgun (WGS) entry which is preliminary data.</text>
</comment>
<dbReference type="InterPro" id="IPR036388">
    <property type="entry name" value="WH-like_DNA-bd_sf"/>
</dbReference>
<reference evidence="6 7" key="1">
    <citation type="submission" date="2024-11" db="EMBL/GenBank/DDBJ databases">
        <authorList>
            <person name="Heng Y.C."/>
            <person name="Lim A.C.H."/>
            <person name="Lee J.K.Y."/>
            <person name="Kittelmann S."/>
        </authorList>
    </citation>
    <scope>NUCLEOTIDE SEQUENCE [LARGE SCALE GENOMIC DNA]</scope>
    <source>
        <strain evidence="6 7">WILCCON 0114</strain>
    </source>
</reference>
<dbReference type="Gene3D" id="3.40.190.290">
    <property type="match status" value="1"/>
</dbReference>
<feature type="domain" description="HTH lysR-type" evidence="5">
    <location>
        <begin position="1"/>
        <end position="58"/>
    </location>
</feature>
<dbReference type="PANTHER" id="PTHR30419">
    <property type="entry name" value="HTH-TYPE TRANSCRIPTIONAL REGULATOR YBHD"/>
    <property type="match status" value="1"/>
</dbReference>
<keyword evidence="7" id="KW-1185">Reference proteome</keyword>